<evidence type="ECO:0000256" key="2">
    <source>
        <dbReference type="ARBA" id="ARBA00010219"/>
    </source>
</evidence>
<evidence type="ECO:0000256" key="6">
    <source>
        <dbReference type="ARBA" id="ARBA00023235"/>
    </source>
</evidence>
<feature type="binding site" evidence="8">
    <location>
        <position position="65"/>
    </location>
    <ligand>
        <name>substrate</name>
    </ligand>
</feature>
<dbReference type="PANTHER" id="PTHR31689:SF0">
    <property type="entry name" value="DIAMINOPIMELATE EPIMERASE"/>
    <property type="match status" value="1"/>
</dbReference>
<dbReference type="EC" id="5.1.1.7" evidence="3 8"/>
<gene>
    <name evidence="8 10" type="primary">dapF</name>
    <name evidence="10" type="ORF">ACFFGY_16555</name>
</gene>
<feature type="active site" evidence="9">
    <location>
        <position position="74"/>
    </location>
</feature>
<feature type="active site" description="Proton donor" evidence="8">
    <location>
        <position position="74"/>
    </location>
</feature>
<dbReference type="PROSITE" id="PS01326">
    <property type="entry name" value="DAP_EPIMERASE"/>
    <property type="match status" value="1"/>
</dbReference>
<comment type="caution">
    <text evidence="10">The sequence shown here is derived from an EMBL/GenBank/DDBJ whole genome shotgun (WGS) entry which is preliminary data.</text>
</comment>
<keyword evidence="11" id="KW-1185">Reference proteome</keyword>
<dbReference type="EMBL" id="JBHLUN010000011">
    <property type="protein sequence ID" value="MFC0409864.1"/>
    <property type="molecule type" value="Genomic_DNA"/>
</dbReference>
<feature type="binding site" evidence="8">
    <location>
        <position position="46"/>
    </location>
    <ligand>
        <name>substrate</name>
    </ligand>
</feature>
<keyword evidence="5 8" id="KW-0457">Lysine biosynthesis</keyword>
<dbReference type="RefSeq" id="WP_377045614.1">
    <property type="nucleotide sequence ID" value="NZ_JBHLUN010000011.1"/>
</dbReference>
<feature type="binding site" evidence="8">
    <location>
        <begin position="216"/>
        <end position="217"/>
    </location>
    <ligand>
        <name>substrate</name>
    </ligand>
</feature>
<comment type="function">
    <text evidence="8">Catalyzes the stereoinversion of LL-2,6-diaminopimelate (L,L-DAP) to meso-diaminopimelate (meso-DAP), a precursor of L-lysine and an essential component of the bacterial peptidoglycan.</text>
</comment>
<dbReference type="NCBIfam" id="TIGR00652">
    <property type="entry name" value="DapF"/>
    <property type="match status" value="1"/>
</dbReference>
<feature type="active site" description="Proton acceptor" evidence="8">
    <location>
        <position position="215"/>
    </location>
</feature>
<dbReference type="SUPFAM" id="SSF54506">
    <property type="entry name" value="Diaminopimelate epimerase-like"/>
    <property type="match status" value="2"/>
</dbReference>
<comment type="subcellular location">
    <subcellularLocation>
        <location evidence="8">Cytoplasm</location>
    </subcellularLocation>
</comment>
<dbReference type="Proteomes" id="UP001589865">
    <property type="component" value="Unassembled WGS sequence"/>
</dbReference>
<evidence type="ECO:0000256" key="5">
    <source>
        <dbReference type="ARBA" id="ARBA00023154"/>
    </source>
</evidence>
<feature type="site" description="Could be important to modulate the pK values of the two catalytic cysteine residues" evidence="8">
    <location>
        <position position="157"/>
    </location>
</feature>
<feature type="site" description="Could be important to modulate the pK values of the two catalytic cysteine residues" evidence="8">
    <location>
        <position position="206"/>
    </location>
</feature>
<feature type="binding site" evidence="8">
    <location>
        <begin position="75"/>
        <end position="76"/>
    </location>
    <ligand>
        <name>substrate</name>
    </ligand>
</feature>
<evidence type="ECO:0000256" key="1">
    <source>
        <dbReference type="ARBA" id="ARBA00005196"/>
    </source>
</evidence>
<reference evidence="10 11" key="1">
    <citation type="submission" date="2024-09" db="EMBL/GenBank/DDBJ databases">
        <authorList>
            <person name="Sun Q."/>
            <person name="Mori K."/>
        </authorList>
    </citation>
    <scope>NUCLEOTIDE SEQUENCE [LARGE SCALE GENOMIC DNA]</scope>
    <source>
        <strain evidence="10 11">TBRC 5777</strain>
    </source>
</reference>
<comment type="pathway">
    <text evidence="1 8">Amino-acid biosynthesis; L-lysine biosynthesis via DAP pathway; DL-2,6-diaminopimelate from LL-2,6-diaminopimelate: step 1/1.</text>
</comment>
<organism evidence="10 11">
    <name type="scientific">Roseomonas elaeocarpi</name>
    <dbReference type="NCBI Taxonomy" id="907779"/>
    <lineage>
        <taxon>Bacteria</taxon>
        <taxon>Pseudomonadati</taxon>
        <taxon>Pseudomonadota</taxon>
        <taxon>Alphaproteobacteria</taxon>
        <taxon>Acetobacterales</taxon>
        <taxon>Roseomonadaceae</taxon>
        <taxon>Roseomonas</taxon>
    </lineage>
</organism>
<evidence type="ECO:0000256" key="3">
    <source>
        <dbReference type="ARBA" id="ARBA00013080"/>
    </source>
</evidence>
<dbReference type="InterPro" id="IPR018510">
    <property type="entry name" value="DAP_epimerase_AS"/>
</dbReference>
<evidence type="ECO:0000313" key="11">
    <source>
        <dbReference type="Proteomes" id="UP001589865"/>
    </source>
</evidence>
<comment type="catalytic activity">
    <reaction evidence="7 8">
        <text>(2S,6S)-2,6-diaminopimelate = meso-2,6-diaminopimelate</text>
        <dbReference type="Rhea" id="RHEA:15393"/>
        <dbReference type="ChEBI" id="CHEBI:57609"/>
        <dbReference type="ChEBI" id="CHEBI:57791"/>
        <dbReference type="EC" id="5.1.1.7"/>
    </reaction>
</comment>
<sequence length="271" mass="28738">MTTPFRKMHGLGNDFVVLDGRQTPVPLTTESVVAIGDRRRGVGFDQLIVIEPADDGADAFMQIRNPDGSEAGACGNATRCVASLLMEELRKPSVTVRTISGDLVATARDGGLVEVDMGEARLGWRDVPLAREADTLRLPLTLGPVSDPAACSMGNPHATFFVPSLDALDIPAVGPALEHDAWFPERANIGFTEVLAPDHLRLVVWERGAGLTLACGSGACATLVNAHRRGLCNRTATVSLPGGDLLIQWREDGHVLMTGPVATAFLGTLEL</sequence>
<name>A0ABV6JVV1_9PROT</name>
<dbReference type="Pfam" id="PF01678">
    <property type="entry name" value="DAP_epimerase"/>
    <property type="match status" value="2"/>
</dbReference>
<keyword evidence="6 8" id="KW-0413">Isomerase</keyword>
<evidence type="ECO:0000256" key="8">
    <source>
        <dbReference type="HAMAP-Rule" id="MF_00197"/>
    </source>
</evidence>
<evidence type="ECO:0000256" key="4">
    <source>
        <dbReference type="ARBA" id="ARBA00022605"/>
    </source>
</evidence>
<dbReference type="PANTHER" id="PTHR31689">
    <property type="entry name" value="DIAMINOPIMELATE EPIMERASE, CHLOROPLASTIC"/>
    <property type="match status" value="1"/>
</dbReference>
<feature type="binding site" evidence="8">
    <location>
        <begin position="206"/>
        <end position="207"/>
    </location>
    <ligand>
        <name>substrate</name>
    </ligand>
</feature>
<evidence type="ECO:0000256" key="7">
    <source>
        <dbReference type="ARBA" id="ARBA00051712"/>
    </source>
</evidence>
<keyword evidence="8" id="KW-0963">Cytoplasm</keyword>
<dbReference type="HAMAP" id="MF_00197">
    <property type="entry name" value="DAP_epimerase"/>
    <property type="match status" value="1"/>
</dbReference>
<accession>A0ABV6JVV1</accession>
<feature type="binding site" evidence="8">
    <location>
        <position position="155"/>
    </location>
    <ligand>
        <name>substrate</name>
    </ligand>
</feature>
<feature type="binding site" evidence="8">
    <location>
        <position position="188"/>
    </location>
    <ligand>
        <name>substrate</name>
    </ligand>
</feature>
<comment type="similarity">
    <text evidence="2 8">Belongs to the diaminopimelate epimerase family.</text>
</comment>
<dbReference type="InterPro" id="IPR001653">
    <property type="entry name" value="DAP_epimerase_DapF"/>
</dbReference>
<evidence type="ECO:0000256" key="9">
    <source>
        <dbReference type="PROSITE-ProRule" id="PRU10125"/>
    </source>
</evidence>
<comment type="subunit">
    <text evidence="8">Homodimer.</text>
</comment>
<dbReference type="GO" id="GO:0008837">
    <property type="term" value="F:diaminopimelate epimerase activity"/>
    <property type="evidence" value="ECO:0007669"/>
    <property type="project" value="UniProtKB-EC"/>
</dbReference>
<evidence type="ECO:0000313" key="10">
    <source>
        <dbReference type="EMBL" id="MFC0409864.1"/>
    </source>
</evidence>
<dbReference type="Gene3D" id="3.10.310.10">
    <property type="entry name" value="Diaminopimelate Epimerase, Chain A, domain 1"/>
    <property type="match status" value="2"/>
</dbReference>
<keyword evidence="4 8" id="KW-0028">Amino-acid biosynthesis</keyword>
<feature type="binding site" evidence="8">
    <location>
        <position position="13"/>
    </location>
    <ligand>
        <name>substrate</name>
    </ligand>
</feature>
<proteinExistence type="inferred from homology"/>
<protein>
    <recommendedName>
        <fullName evidence="3 8">Diaminopimelate epimerase</fullName>
        <shortName evidence="8">DAP epimerase</shortName>
        <ecNumber evidence="3 8">5.1.1.7</ecNumber>
    </recommendedName>
    <alternativeName>
        <fullName evidence="8">PLP-independent amino acid racemase</fullName>
    </alternativeName>
</protein>